<evidence type="ECO:0000313" key="3">
    <source>
        <dbReference type="EMBL" id="PWI24559.1"/>
    </source>
</evidence>
<keyword evidence="1" id="KW-0472">Membrane</keyword>
<feature type="domain" description="CAAX prenyl protease 2/Lysostaphin resistance protein A-like" evidence="2">
    <location>
        <begin position="133"/>
        <end position="219"/>
    </location>
</feature>
<name>A0A2U3AJ42_9BACL</name>
<dbReference type="GO" id="GO:0080120">
    <property type="term" value="P:CAAX-box protein maturation"/>
    <property type="evidence" value="ECO:0007669"/>
    <property type="project" value="UniProtKB-ARBA"/>
</dbReference>
<proteinExistence type="predicted"/>
<feature type="transmembrane region" description="Helical" evidence="1">
    <location>
        <begin position="6"/>
        <end position="25"/>
    </location>
</feature>
<feature type="transmembrane region" description="Helical" evidence="1">
    <location>
        <begin position="159"/>
        <end position="180"/>
    </location>
</feature>
<dbReference type="GO" id="GO:0004175">
    <property type="term" value="F:endopeptidase activity"/>
    <property type="evidence" value="ECO:0007669"/>
    <property type="project" value="UniProtKB-ARBA"/>
</dbReference>
<keyword evidence="1" id="KW-0812">Transmembrane</keyword>
<keyword evidence="3" id="KW-0482">Metalloprotease</keyword>
<keyword evidence="1" id="KW-1133">Transmembrane helix</keyword>
<evidence type="ECO:0000256" key="1">
    <source>
        <dbReference type="SAM" id="Phobius"/>
    </source>
</evidence>
<feature type="transmembrane region" description="Helical" evidence="1">
    <location>
        <begin position="89"/>
        <end position="114"/>
    </location>
</feature>
<evidence type="ECO:0000313" key="4">
    <source>
        <dbReference type="Proteomes" id="UP000245938"/>
    </source>
</evidence>
<evidence type="ECO:0000259" key="2">
    <source>
        <dbReference type="Pfam" id="PF02517"/>
    </source>
</evidence>
<feature type="transmembrane region" description="Helical" evidence="1">
    <location>
        <begin position="208"/>
        <end position="228"/>
    </location>
</feature>
<dbReference type="PANTHER" id="PTHR36435">
    <property type="entry name" value="SLR1288 PROTEIN"/>
    <property type="match status" value="1"/>
</dbReference>
<dbReference type="OrthoDB" id="2194912at2"/>
<keyword evidence="3" id="KW-0378">Hydrolase</keyword>
<reference evidence="3 4" key="1">
    <citation type="submission" date="2018-05" db="EMBL/GenBank/DDBJ databases">
        <title>Kurthia sibirica genome sequence.</title>
        <authorList>
            <person name="Maclea K.S."/>
            <person name="Goen A.E."/>
        </authorList>
    </citation>
    <scope>NUCLEOTIDE SEQUENCE [LARGE SCALE GENOMIC DNA]</scope>
    <source>
        <strain evidence="3 4">ATCC 49154</strain>
    </source>
</reference>
<protein>
    <submittedName>
        <fullName evidence="3">CPBP family intramembrane metalloprotease</fullName>
    </submittedName>
</protein>
<feature type="transmembrane region" description="Helical" evidence="1">
    <location>
        <begin position="187"/>
        <end position="202"/>
    </location>
</feature>
<dbReference type="Pfam" id="PF02517">
    <property type="entry name" value="Rce1-like"/>
    <property type="match status" value="1"/>
</dbReference>
<dbReference type="GO" id="GO:0008237">
    <property type="term" value="F:metallopeptidase activity"/>
    <property type="evidence" value="ECO:0007669"/>
    <property type="project" value="UniProtKB-KW"/>
</dbReference>
<dbReference type="PANTHER" id="PTHR36435:SF6">
    <property type="entry name" value="ABORTIVE INFECTION PROTEIN"/>
    <property type="match status" value="1"/>
</dbReference>
<feature type="transmembrane region" description="Helical" evidence="1">
    <location>
        <begin position="46"/>
        <end position="69"/>
    </location>
</feature>
<organism evidence="3 4">
    <name type="scientific">Kurthia sibirica</name>
    <dbReference type="NCBI Taxonomy" id="202750"/>
    <lineage>
        <taxon>Bacteria</taxon>
        <taxon>Bacillati</taxon>
        <taxon>Bacillota</taxon>
        <taxon>Bacilli</taxon>
        <taxon>Bacillales</taxon>
        <taxon>Caryophanaceae</taxon>
        <taxon>Kurthia</taxon>
    </lineage>
</organism>
<gene>
    <name evidence="3" type="ORF">DEX24_12710</name>
</gene>
<keyword evidence="4" id="KW-1185">Reference proteome</keyword>
<dbReference type="InterPro" id="IPR003675">
    <property type="entry name" value="Rce1/LyrA-like_dom"/>
</dbReference>
<dbReference type="InterPro" id="IPR052710">
    <property type="entry name" value="CAAX_protease"/>
</dbReference>
<dbReference type="GO" id="GO:0006508">
    <property type="term" value="P:proteolysis"/>
    <property type="evidence" value="ECO:0007669"/>
    <property type="project" value="UniProtKB-KW"/>
</dbReference>
<feature type="transmembrane region" description="Helical" evidence="1">
    <location>
        <begin position="126"/>
        <end position="147"/>
    </location>
</feature>
<dbReference type="EMBL" id="QFVR01000019">
    <property type="protein sequence ID" value="PWI24559.1"/>
    <property type="molecule type" value="Genomic_DNA"/>
</dbReference>
<dbReference type="RefSeq" id="WP_109306786.1">
    <property type="nucleotide sequence ID" value="NZ_BJUF01000010.1"/>
</dbReference>
<accession>A0A2U3AJ42</accession>
<dbReference type="Proteomes" id="UP000245938">
    <property type="component" value="Unassembled WGS sequence"/>
</dbReference>
<keyword evidence="3" id="KW-0645">Protease</keyword>
<comment type="caution">
    <text evidence="3">The sequence shown here is derived from an EMBL/GenBank/DDBJ whole genome shotgun (WGS) entry which is preliminary data.</text>
</comment>
<dbReference type="AlphaFoldDB" id="A0A2U3AJ42"/>
<sequence length="245" mass="27453">MKTKKTALYILLVYIAMQLSSIFIIKPMLNIAKMINPDASQMSLKIMAISWTSVFTFFIGFLVTVLLILRDKGFFNHVFKGAKSSIPVSILWGVFGFVLVLVGQSVATAIEGAIGIDIGSENTAQLTLIAQASPIFIIAIVFIGPFLEEVVFRRVIFGSLYQNMSFFPAAFISAIIFSAVHMEFEHLLLYATMGLIFAFLYHKTKRLLTSIIAHTMANGFVILIHFYAEPLQKWLNTMAQFIYLN</sequence>